<evidence type="ECO:0000313" key="1">
    <source>
        <dbReference type="EMBL" id="ESU77024.1"/>
    </source>
</evidence>
<dbReference type="RefSeq" id="WP_001237205.1">
    <property type="nucleotide sequence ID" value="NZ_AXUT01000438.1"/>
</dbReference>
<proteinExistence type="predicted"/>
<dbReference type="Proteomes" id="UP000017944">
    <property type="component" value="Unassembled WGS sequence"/>
</dbReference>
<dbReference type="GeneID" id="75171176"/>
<comment type="caution">
    <text evidence="1">The sequence shown here is derived from an EMBL/GenBank/DDBJ whole genome shotgun (WGS) entry which is preliminary data.</text>
</comment>
<gene>
    <name evidence="1" type="ORF">WRSd3_04057</name>
</gene>
<dbReference type="AlphaFoldDB" id="A0A090NC36"/>
<evidence type="ECO:0000313" key="2">
    <source>
        <dbReference type="Proteomes" id="UP000017944"/>
    </source>
</evidence>
<dbReference type="InterPro" id="IPR010780">
    <property type="entry name" value="DUF1375"/>
</dbReference>
<dbReference type="PATRIC" id="fig|1401327.3.peg.3758"/>
<protein>
    <recommendedName>
        <fullName evidence="3">Outer membrane lipoprotein</fullName>
    </recommendedName>
</protein>
<evidence type="ECO:0008006" key="3">
    <source>
        <dbReference type="Google" id="ProtNLM"/>
    </source>
</evidence>
<sequence length="75" mass="8443">MRLIVVSIMVTLLSGCGSIISRTIPGQGHGNQYYPGVQWDVRDSAWRYVTILDLPFSLVFDTLLLPIDIHHGPYE</sequence>
<accession>A0A090NC36</accession>
<dbReference type="EMBL" id="AXUT01000438">
    <property type="protein sequence ID" value="ESU77024.1"/>
    <property type="molecule type" value="Genomic_DNA"/>
</dbReference>
<dbReference type="Pfam" id="PF07119">
    <property type="entry name" value="DUF1375"/>
    <property type="match status" value="1"/>
</dbReference>
<reference evidence="1 2" key="1">
    <citation type="submission" date="2013-10" db="EMBL/GenBank/DDBJ databases">
        <title>Draft genomes and the virulence plasmids of Sd1617 vaccine constructs: WRSd3 and WRSd5.</title>
        <authorList>
            <person name="Aksomboon Vongsawan A."/>
            <person name="Venkatesan M.M."/>
            <person name="Vaisvil B."/>
            <person name="Emel G."/>
            <person name="Kepatral V."/>
            <person name="Sethabutr O."/>
            <person name="Serichantalergs O."/>
            <person name="Mason C."/>
        </authorList>
    </citation>
    <scope>NUCLEOTIDE SEQUENCE [LARGE SCALE GENOMIC DNA]</scope>
    <source>
        <strain evidence="1 2">WRSd3</strain>
    </source>
</reference>
<dbReference type="PROSITE" id="PS51257">
    <property type="entry name" value="PROKAR_LIPOPROTEIN"/>
    <property type="match status" value="1"/>
</dbReference>
<organism evidence="1 2">
    <name type="scientific">Shigella dysenteriae WRSd3</name>
    <dbReference type="NCBI Taxonomy" id="1401327"/>
    <lineage>
        <taxon>Bacteria</taxon>
        <taxon>Pseudomonadati</taxon>
        <taxon>Pseudomonadota</taxon>
        <taxon>Gammaproteobacteria</taxon>
        <taxon>Enterobacterales</taxon>
        <taxon>Enterobacteriaceae</taxon>
        <taxon>Shigella</taxon>
    </lineage>
</organism>
<name>A0A090NC36_SHIDY</name>
<dbReference type="NCBIfam" id="NF007555">
    <property type="entry name" value="PRK10175.1"/>
    <property type="match status" value="1"/>
</dbReference>